<evidence type="ECO:0000313" key="1">
    <source>
        <dbReference type="EMBL" id="KAJ2984582.1"/>
    </source>
</evidence>
<keyword evidence="2" id="KW-1185">Reference proteome</keyword>
<organism evidence="1 2">
    <name type="scientific">Trametes sanguinea</name>
    <dbReference type="NCBI Taxonomy" id="158606"/>
    <lineage>
        <taxon>Eukaryota</taxon>
        <taxon>Fungi</taxon>
        <taxon>Dikarya</taxon>
        <taxon>Basidiomycota</taxon>
        <taxon>Agaricomycotina</taxon>
        <taxon>Agaricomycetes</taxon>
        <taxon>Polyporales</taxon>
        <taxon>Polyporaceae</taxon>
        <taxon>Trametes</taxon>
    </lineage>
</organism>
<dbReference type="Proteomes" id="UP001144978">
    <property type="component" value="Unassembled WGS sequence"/>
</dbReference>
<protein>
    <submittedName>
        <fullName evidence="1">Uncharacterized protein</fullName>
    </submittedName>
</protein>
<accession>A0ACC1P057</accession>
<comment type="caution">
    <text evidence="1">The sequence shown here is derived from an EMBL/GenBank/DDBJ whole genome shotgun (WGS) entry which is preliminary data.</text>
</comment>
<dbReference type="EMBL" id="JANSHE010003775">
    <property type="protein sequence ID" value="KAJ2984582.1"/>
    <property type="molecule type" value="Genomic_DNA"/>
</dbReference>
<proteinExistence type="predicted"/>
<name>A0ACC1P057_9APHY</name>
<evidence type="ECO:0000313" key="2">
    <source>
        <dbReference type="Proteomes" id="UP001144978"/>
    </source>
</evidence>
<reference evidence="1" key="1">
    <citation type="submission" date="2022-08" db="EMBL/GenBank/DDBJ databases">
        <title>Genome Sequence of Pycnoporus sanguineus.</title>
        <authorList>
            <person name="Buettner E."/>
        </authorList>
    </citation>
    <scope>NUCLEOTIDE SEQUENCE</scope>
    <source>
        <strain evidence="1">CG-C14</strain>
    </source>
</reference>
<sequence length="745" mass="82674">MPPQNRVWELFERRLEGNKYVKYLSDRSHPCAWCTGCVDECVRKVRESELVQFSCGERPSVRIDEVIRGSIKQPGLAQYAATWKRPSNILDDFSGVIPICGKKETMYAHARRCPHVNRKQLAEIGEADRPAVPLSRTPSSNENTPPSTSATTSPPSMPWRSELLFPTPGSPSSGSPSKRMCTVPLSATTSPIGSSTSESPRGCGCDCHAWTPSCQADFAQDLLRFFVMCNIPWNAADSTQAELFFGKWLPGAKIPDRRKLSGSCLDAEVQHACAHTKSHVHGKLATGQSDGWKNIAKTSVITSVMSVEGQAYLVRTHDMSGRPKTGQEHAEVIKADMKHMQDVYDVQPIAWVTDDGPDGKGARSLLRALLPSLMTFVCWGHQSQLLAGDYLTFPEYSDAMSAALDIVRWFNNHSGALELLHQAQIFTADSDERRKAPLALILPAQTRWTTHFQCVARLLVLRPALQACILKNKARLMEIAARSQTTNAATTARNVIDTIEDRSESFWTRLDRVEAHLRPLAIATNILQAANTRLDHVLLTLANLFRMYDSDDVEADVRERMLARIELRWRKGAGKDQDLFILAVFLNPYIRGYCFNHEALSTAELIKIAVNAFTRLFGCAPNTDFTEALIDYSTGKAEFSDEHMSLAGHLEHATSLGTDPDLARIWSLADRSNDHLTVCPGRNGLTKLAIRLLSVIANSAGTERVFSDFGGTHTKMRNRLHTETVHKTSTVRMAARLRAVIVPTS</sequence>
<gene>
    <name evidence="1" type="ORF">NUW54_g10457</name>
</gene>